<proteinExistence type="predicted"/>
<dbReference type="OrthoDB" id="5981530at2759"/>
<dbReference type="PANTHER" id="PTHR24372">
    <property type="entry name" value="GLYCOPROTEIN HORMONE RECEPTOR"/>
    <property type="match status" value="1"/>
</dbReference>
<evidence type="ECO:0000313" key="10">
    <source>
        <dbReference type="Proteomes" id="UP000271889"/>
    </source>
</evidence>
<evidence type="ECO:0000259" key="8">
    <source>
        <dbReference type="PROSITE" id="PS50262"/>
    </source>
</evidence>
<evidence type="ECO:0000256" key="3">
    <source>
        <dbReference type="ARBA" id="ARBA00022692"/>
    </source>
</evidence>
<dbReference type="EMBL" id="UYRV01115995">
    <property type="protein sequence ID" value="VDN29806.1"/>
    <property type="molecule type" value="Genomic_DNA"/>
</dbReference>
<dbReference type="GO" id="GO:0005886">
    <property type="term" value="C:plasma membrane"/>
    <property type="evidence" value="ECO:0007669"/>
    <property type="project" value="TreeGrafter"/>
</dbReference>
<dbReference type="SUPFAM" id="SSF81321">
    <property type="entry name" value="Family A G protein-coupled receptor-like"/>
    <property type="match status" value="1"/>
</dbReference>
<dbReference type="PRINTS" id="PR00373">
    <property type="entry name" value="GLYCHORMONER"/>
</dbReference>
<keyword evidence="2" id="KW-0433">Leucine-rich repeat</keyword>
<feature type="non-terminal residue" evidence="9">
    <location>
        <position position="148"/>
    </location>
</feature>
<evidence type="ECO:0000256" key="2">
    <source>
        <dbReference type="ARBA" id="ARBA00022614"/>
    </source>
</evidence>
<sequence length="148" mass="16433">MRVHYLFMINLAIADFITGVYLAVLAVQDVLTGDEYYRHAVGWQTGWGCGIAGFLAVFSCELSITSMFFIAFEMAYNTSCLIFRNAFYGQRLQFSAALGMMAGGWIFALTMASLPLIGVSSYSTASICLPLRLHNIADRVHKSLFIFI</sequence>
<dbReference type="GO" id="GO:0016500">
    <property type="term" value="F:protein-hormone receptor activity"/>
    <property type="evidence" value="ECO:0007669"/>
    <property type="project" value="InterPro"/>
</dbReference>
<evidence type="ECO:0000256" key="7">
    <source>
        <dbReference type="SAM" id="Phobius"/>
    </source>
</evidence>
<evidence type="ECO:0000256" key="6">
    <source>
        <dbReference type="ARBA" id="ARBA00023136"/>
    </source>
</evidence>
<accession>A0A3P7QG73</accession>
<gene>
    <name evidence="9" type="ORF">CGOC_LOCUS11362</name>
</gene>
<feature type="transmembrane region" description="Helical" evidence="7">
    <location>
        <begin position="47"/>
        <end position="72"/>
    </location>
</feature>
<dbReference type="InterPro" id="IPR000276">
    <property type="entry name" value="GPCR_Rhodpsn"/>
</dbReference>
<dbReference type="InterPro" id="IPR017452">
    <property type="entry name" value="GPCR_Rhodpsn_7TM"/>
</dbReference>
<dbReference type="GO" id="GO:0009755">
    <property type="term" value="P:hormone-mediated signaling pathway"/>
    <property type="evidence" value="ECO:0007669"/>
    <property type="project" value="TreeGrafter"/>
</dbReference>
<dbReference type="InterPro" id="IPR002131">
    <property type="entry name" value="Gphrmn_rcpt_fam"/>
</dbReference>
<dbReference type="GO" id="GO:0008528">
    <property type="term" value="F:G protein-coupled peptide receptor activity"/>
    <property type="evidence" value="ECO:0007669"/>
    <property type="project" value="TreeGrafter"/>
</dbReference>
<dbReference type="Proteomes" id="UP000271889">
    <property type="component" value="Unassembled WGS sequence"/>
</dbReference>
<evidence type="ECO:0000256" key="5">
    <source>
        <dbReference type="ARBA" id="ARBA00022989"/>
    </source>
</evidence>
<feature type="domain" description="G-protein coupled receptors family 1 profile" evidence="8">
    <location>
        <begin position="1"/>
        <end position="148"/>
    </location>
</feature>
<dbReference type="GO" id="GO:0007189">
    <property type="term" value="P:adenylate cyclase-activating G protein-coupled receptor signaling pathway"/>
    <property type="evidence" value="ECO:0007669"/>
    <property type="project" value="TreeGrafter"/>
</dbReference>
<dbReference type="PANTHER" id="PTHR24372:SF74">
    <property type="entry name" value="LP13728P"/>
    <property type="match status" value="1"/>
</dbReference>
<protein>
    <recommendedName>
        <fullName evidence="8">G-protein coupled receptors family 1 profile domain-containing protein</fullName>
    </recommendedName>
</protein>
<comment type="subcellular location">
    <subcellularLocation>
        <location evidence="1">Membrane</location>
    </subcellularLocation>
</comment>
<dbReference type="PROSITE" id="PS50262">
    <property type="entry name" value="G_PROTEIN_RECEP_F1_2"/>
    <property type="match status" value="1"/>
</dbReference>
<dbReference type="Pfam" id="PF00001">
    <property type="entry name" value="7tm_1"/>
    <property type="match status" value="1"/>
</dbReference>
<keyword evidence="5 7" id="KW-1133">Transmembrane helix</keyword>
<evidence type="ECO:0000256" key="1">
    <source>
        <dbReference type="ARBA" id="ARBA00004370"/>
    </source>
</evidence>
<name>A0A3P7QG73_CYLGO</name>
<feature type="transmembrane region" description="Helical" evidence="7">
    <location>
        <begin position="6"/>
        <end position="27"/>
    </location>
</feature>
<keyword evidence="4" id="KW-0677">Repeat</keyword>
<evidence type="ECO:0000256" key="4">
    <source>
        <dbReference type="ARBA" id="ARBA00022737"/>
    </source>
</evidence>
<dbReference type="AlphaFoldDB" id="A0A3P7QG73"/>
<organism evidence="9 10">
    <name type="scientific">Cylicostephanus goldi</name>
    <name type="common">Nematode worm</name>
    <dbReference type="NCBI Taxonomy" id="71465"/>
    <lineage>
        <taxon>Eukaryota</taxon>
        <taxon>Metazoa</taxon>
        <taxon>Ecdysozoa</taxon>
        <taxon>Nematoda</taxon>
        <taxon>Chromadorea</taxon>
        <taxon>Rhabditida</taxon>
        <taxon>Rhabditina</taxon>
        <taxon>Rhabditomorpha</taxon>
        <taxon>Strongyloidea</taxon>
        <taxon>Strongylidae</taxon>
        <taxon>Cylicostephanus</taxon>
    </lineage>
</organism>
<reference evidence="9 10" key="1">
    <citation type="submission" date="2018-11" db="EMBL/GenBank/DDBJ databases">
        <authorList>
            <consortium name="Pathogen Informatics"/>
        </authorList>
    </citation>
    <scope>NUCLEOTIDE SEQUENCE [LARGE SCALE GENOMIC DNA]</scope>
</reference>
<dbReference type="Gene3D" id="1.20.1070.10">
    <property type="entry name" value="Rhodopsin 7-helix transmembrane proteins"/>
    <property type="match status" value="1"/>
</dbReference>
<evidence type="ECO:0000313" key="9">
    <source>
        <dbReference type="EMBL" id="VDN29806.1"/>
    </source>
</evidence>
<feature type="transmembrane region" description="Helical" evidence="7">
    <location>
        <begin position="92"/>
        <end position="117"/>
    </location>
</feature>
<keyword evidence="3 7" id="KW-0812">Transmembrane</keyword>
<keyword evidence="6 7" id="KW-0472">Membrane</keyword>
<keyword evidence="10" id="KW-1185">Reference proteome</keyword>